<evidence type="ECO:0000256" key="1">
    <source>
        <dbReference type="SAM" id="MobiDB-lite"/>
    </source>
</evidence>
<comment type="caution">
    <text evidence="2">The sequence shown here is derived from an EMBL/GenBank/DDBJ whole genome shotgun (WGS) entry which is preliminary data.</text>
</comment>
<proteinExistence type="predicted"/>
<dbReference type="EMBL" id="JAUJYN010000009">
    <property type="protein sequence ID" value="KAK1263531.1"/>
    <property type="molecule type" value="Genomic_DNA"/>
</dbReference>
<evidence type="ECO:0000313" key="3">
    <source>
        <dbReference type="Proteomes" id="UP001179952"/>
    </source>
</evidence>
<accession>A0AAV9AHC9</accession>
<reference evidence="2" key="2">
    <citation type="submission" date="2023-06" db="EMBL/GenBank/DDBJ databases">
        <authorList>
            <person name="Ma L."/>
            <person name="Liu K.-W."/>
            <person name="Li Z."/>
            <person name="Hsiao Y.-Y."/>
            <person name="Qi Y."/>
            <person name="Fu T."/>
            <person name="Tang G."/>
            <person name="Zhang D."/>
            <person name="Sun W.-H."/>
            <person name="Liu D.-K."/>
            <person name="Li Y."/>
            <person name="Chen G.-Z."/>
            <person name="Liu X.-D."/>
            <person name="Liao X.-Y."/>
            <person name="Jiang Y.-T."/>
            <person name="Yu X."/>
            <person name="Hao Y."/>
            <person name="Huang J."/>
            <person name="Zhao X.-W."/>
            <person name="Ke S."/>
            <person name="Chen Y.-Y."/>
            <person name="Wu W.-L."/>
            <person name="Hsu J.-L."/>
            <person name="Lin Y.-F."/>
            <person name="Huang M.-D."/>
            <person name="Li C.-Y."/>
            <person name="Huang L."/>
            <person name="Wang Z.-W."/>
            <person name="Zhao X."/>
            <person name="Zhong W.-Y."/>
            <person name="Peng D.-H."/>
            <person name="Ahmad S."/>
            <person name="Lan S."/>
            <person name="Zhang J.-S."/>
            <person name="Tsai W.-C."/>
            <person name="Van De Peer Y."/>
            <person name="Liu Z.-J."/>
        </authorList>
    </citation>
    <scope>NUCLEOTIDE SEQUENCE</scope>
    <source>
        <strain evidence="2">SCP</strain>
        <tissue evidence="2">Leaves</tissue>
    </source>
</reference>
<feature type="region of interest" description="Disordered" evidence="1">
    <location>
        <begin position="1"/>
        <end position="20"/>
    </location>
</feature>
<dbReference type="Proteomes" id="UP001179952">
    <property type="component" value="Unassembled WGS sequence"/>
</dbReference>
<evidence type="ECO:0000313" key="2">
    <source>
        <dbReference type="EMBL" id="KAK1263531.1"/>
    </source>
</evidence>
<keyword evidence="3" id="KW-1185">Reference proteome</keyword>
<organism evidence="2 3">
    <name type="scientific">Acorus gramineus</name>
    <name type="common">Dwarf sweet flag</name>
    <dbReference type="NCBI Taxonomy" id="55184"/>
    <lineage>
        <taxon>Eukaryota</taxon>
        <taxon>Viridiplantae</taxon>
        <taxon>Streptophyta</taxon>
        <taxon>Embryophyta</taxon>
        <taxon>Tracheophyta</taxon>
        <taxon>Spermatophyta</taxon>
        <taxon>Magnoliopsida</taxon>
        <taxon>Liliopsida</taxon>
        <taxon>Acoraceae</taxon>
        <taxon>Acorus</taxon>
    </lineage>
</organism>
<reference evidence="2" key="1">
    <citation type="journal article" date="2023" name="Nat. Commun.">
        <title>Diploid and tetraploid genomes of Acorus and the evolution of monocots.</title>
        <authorList>
            <person name="Ma L."/>
            <person name="Liu K.W."/>
            <person name="Li Z."/>
            <person name="Hsiao Y.Y."/>
            <person name="Qi Y."/>
            <person name="Fu T."/>
            <person name="Tang G.D."/>
            <person name="Zhang D."/>
            <person name="Sun W.H."/>
            <person name="Liu D.K."/>
            <person name="Li Y."/>
            <person name="Chen G.Z."/>
            <person name="Liu X.D."/>
            <person name="Liao X.Y."/>
            <person name="Jiang Y.T."/>
            <person name="Yu X."/>
            <person name="Hao Y."/>
            <person name="Huang J."/>
            <person name="Zhao X.W."/>
            <person name="Ke S."/>
            <person name="Chen Y.Y."/>
            <person name="Wu W.L."/>
            <person name="Hsu J.L."/>
            <person name="Lin Y.F."/>
            <person name="Huang M.D."/>
            <person name="Li C.Y."/>
            <person name="Huang L."/>
            <person name="Wang Z.W."/>
            <person name="Zhao X."/>
            <person name="Zhong W.Y."/>
            <person name="Peng D.H."/>
            <person name="Ahmad S."/>
            <person name="Lan S."/>
            <person name="Zhang J.S."/>
            <person name="Tsai W.C."/>
            <person name="Van de Peer Y."/>
            <person name="Liu Z.J."/>
        </authorList>
    </citation>
    <scope>NUCLEOTIDE SEQUENCE</scope>
    <source>
        <strain evidence="2">SCP</strain>
    </source>
</reference>
<gene>
    <name evidence="2" type="ORF">QJS04_geneDACA022319</name>
</gene>
<protein>
    <submittedName>
        <fullName evidence="2">Uncharacterized protein</fullName>
    </submittedName>
</protein>
<dbReference type="AlphaFoldDB" id="A0AAV9AHC9"/>
<name>A0AAV9AHC9_ACOGR</name>
<sequence>MASISFGEGDKSVGKGTVEPAPNVDIEGLDIVQECLEEVFKIDQSSGVDLTQPGLLVDLFSSLEANKRSINPTSTSPDVSSTTSAQDTVEPSKSLMDDFCGNSHVSEASKDILFVQFFAGLDKLNFWTTTPSGDDDQVQLAKATSVFDDAFMLKWAQDGNGTREICMSEEESSDHLFFGCPCGTKIWEMMGLALRFRFGKRLKRGD</sequence>